<evidence type="ECO:0008006" key="5">
    <source>
        <dbReference type="Google" id="ProtNLM"/>
    </source>
</evidence>
<proteinExistence type="predicted"/>
<evidence type="ECO:0000256" key="1">
    <source>
        <dbReference type="SAM" id="MobiDB-lite"/>
    </source>
</evidence>
<keyword evidence="2" id="KW-0812">Transmembrane</keyword>
<dbReference type="PANTHER" id="PTHR22168:SF3">
    <property type="entry name" value="TRANSMEMBRANE PROTEIN 26"/>
    <property type="match status" value="1"/>
</dbReference>
<feature type="transmembrane region" description="Helical" evidence="2">
    <location>
        <begin position="12"/>
        <end position="28"/>
    </location>
</feature>
<evidence type="ECO:0000256" key="2">
    <source>
        <dbReference type="SAM" id="Phobius"/>
    </source>
</evidence>
<dbReference type="Pfam" id="PF09772">
    <property type="entry name" value="Tmem26"/>
    <property type="match status" value="1"/>
</dbReference>
<evidence type="ECO:0000313" key="3">
    <source>
        <dbReference type="EMBL" id="KAK6170128.1"/>
    </source>
</evidence>
<feature type="compositionally biased region" description="Polar residues" evidence="1">
    <location>
        <begin position="387"/>
        <end position="410"/>
    </location>
</feature>
<dbReference type="InterPro" id="IPR019169">
    <property type="entry name" value="Transmembrane_26"/>
</dbReference>
<sequence>MSFFNMLKAVSVRLILLLHTLLTIWRVSIVYGDIYYLLFLAVLPFILEGLYTVIKRNGIEWKWICPCFVFYLLATIPNIWLLEIDRTKTFGSINTTAVDDVIISGVKIPLKLPADTWVLVIEESLLYLMIIGRWLLPRGSVSREQLSELLFTFIGIASDIMELFALFDEEPVRGSLIFTYALLGVWSWSLLQFTMVLTVASKPIRISLIEEDSKMICIEPDKKKSAASFEVLATVVSLFMQDGPFLVMRLYTIVEFNLVNYSLIFFTTKNVLVILLLLYRLFVKCSDKCCPDAGGHKGANDDDLNIKKLSQHQLTREDIIAVLMKDANTVRKRKLKQQADSDFYSIYGGRSDITVETIVQEDIPFDKTFDSDFGDGPEVLESKLDNNEPSASGVQESDKNNGSIINNNGTKAKPKKVVLVVESDKNDNFSDNENQETSSPIKELDNNMVTDSYKTAL</sequence>
<feature type="compositionally biased region" description="Polar residues" evidence="1">
    <location>
        <begin position="447"/>
        <end position="457"/>
    </location>
</feature>
<feature type="transmembrane region" description="Helical" evidence="2">
    <location>
        <begin position="34"/>
        <end position="54"/>
    </location>
</feature>
<dbReference type="PANTHER" id="PTHR22168">
    <property type="entry name" value="TMEM26 PROTEIN"/>
    <property type="match status" value="1"/>
</dbReference>
<feature type="transmembrane region" description="Helical" evidence="2">
    <location>
        <begin position="148"/>
        <end position="167"/>
    </location>
</feature>
<feature type="transmembrane region" description="Helical" evidence="2">
    <location>
        <begin position="179"/>
        <end position="200"/>
    </location>
</feature>
<feature type="transmembrane region" description="Helical" evidence="2">
    <location>
        <begin position="258"/>
        <end position="279"/>
    </location>
</feature>
<keyword evidence="2" id="KW-0472">Membrane</keyword>
<organism evidence="3 4">
    <name type="scientific">Patella caerulea</name>
    <name type="common">Rayed Mediterranean limpet</name>
    <dbReference type="NCBI Taxonomy" id="87958"/>
    <lineage>
        <taxon>Eukaryota</taxon>
        <taxon>Metazoa</taxon>
        <taxon>Spiralia</taxon>
        <taxon>Lophotrochozoa</taxon>
        <taxon>Mollusca</taxon>
        <taxon>Gastropoda</taxon>
        <taxon>Patellogastropoda</taxon>
        <taxon>Patelloidea</taxon>
        <taxon>Patellidae</taxon>
        <taxon>Patella</taxon>
    </lineage>
</organism>
<feature type="transmembrane region" description="Helical" evidence="2">
    <location>
        <begin position="117"/>
        <end position="136"/>
    </location>
</feature>
<keyword evidence="2" id="KW-1133">Transmembrane helix</keyword>
<evidence type="ECO:0000313" key="4">
    <source>
        <dbReference type="Proteomes" id="UP001347796"/>
    </source>
</evidence>
<feature type="transmembrane region" description="Helical" evidence="2">
    <location>
        <begin position="61"/>
        <end position="82"/>
    </location>
</feature>
<name>A0AAN8P8D5_PATCE</name>
<dbReference type="AlphaFoldDB" id="A0AAN8P8D5"/>
<reference evidence="3 4" key="1">
    <citation type="submission" date="2024-01" db="EMBL/GenBank/DDBJ databases">
        <title>The genome of the rayed Mediterranean limpet Patella caerulea (Linnaeus, 1758).</title>
        <authorList>
            <person name="Anh-Thu Weber A."/>
            <person name="Halstead-Nussloch G."/>
        </authorList>
    </citation>
    <scope>NUCLEOTIDE SEQUENCE [LARGE SCALE GENOMIC DNA]</scope>
    <source>
        <strain evidence="3">AATW-2023a</strain>
        <tissue evidence="3">Whole specimen</tissue>
    </source>
</reference>
<feature type="region of interest" description="Disordered" evidence="1">
    <location>
        <begin position="424"/>
        <end position="457"/>
    </location>
</feature>
<comment type="caution">
    <text evidence="3">The sequence shown here is derived from an EMBL/GenBank/DDBJ whole genome shotgun (WGS) entry which is preliminary data.</text>
</comment>
<dbReference type="EMBL" id="JAZGQO010000014">
    <property type="protein sequence ID" value="KAK6170128.1"/>
    <property type="molecule type" value="Genomic_DNA"/>
</dbReference>
<accession>A0AAN8P8D5</accession>
<feature type="compositionally biased region" description="Polar residues" evidence="1">
    <location>
        <begin position="429"/>
        <end position="440"/>
    </location>
</feature>
<dbReference type="Proteomes" id="UP001347796">
    <property type="component" value="Unassembled WGS sequence"/>
</dbReference>
<protein>
    <recommendedName>
        <fullName evidence="5">Transmembrane protein 26</fullName>
    </recommendedName>
</protein>
<feature type="region of interest" description="Disordered" evidence="1">
    <location>
        <begin position="376"/>
        <end position="410"/>
    </location>
</feature>
<keyword evidence="4" id="KW-1185">Reference proteome</keyword>
<gene>
    <name evidence="3" type="ORF">SNE40_018597</name>
</gene>